<feature type="chain" id="PRO_5015406472" evidence="1">
    <location>
        <begin position="32"/>
        <end position="177"/>
    </location>
</feature>
<name>A0A2T2XK57_9FIRM</name>
<accession>A0A2T2XK57</accession>
<feature type="signal peptide" evidence="1">
    <location>
        <begin position="1"/>
        <end position="31"/>
    </location>
</feature>
<keyword evidence="1" id="KW-0732">Signal</keyword>
<organism evidence="2 3">
    <name type="scientific">Sulfobacillus benefaciens</name>
    <dbReference type="NCBI Taxonomy" id="453960"/>
    <lineage>
        <taxon>Bacteria</taxon>
        <taxon>Bacillati</taxon>
        <taxon>Bacillota</taxon>
        <taxon>Clostridia</taxon>
        <taxon>Eubacteriales</taxon>
        <taxon>Clostridiales Family XVII. Incertae Sedis</taxon>
        <taxon>Sulfobacillus</taxon>
    </lineage>
</organism>
<evidence type="ECO:0000256" key="1">
    <source>
        <dbReference type="SAM" id="SignalP"/>
    </source>
</evidence>
<sequence length="177" mass="19571">MVLVKSRGALLSGVLLISSTGLIFSSAIADAATVPGPIYKLSNGPTVYVDHNGSLHAVASPAMLYALGYQWRELITVKTLPASIGQPINLLKLPASPQVYWYQNGQLHWIENEKVFSANGFQWSNVYLVRNLPAPVETPLTGIIKGTNTESPQPLMHRFPHFPIFQLEVLKRLLLRR</sequence>
<evidence type="ECO:0000313" key="3">
    <source>
        <dbReference type="Proteomes" id="UP000242972"/>
    </source>
</evidence>
<comment type="caution">
    <text evidence="2">The sequence shown here is derived from an EMBL/GenBank/DDBJ whole genome shotgun (WGS) entry which is preliminary data.</text>
</comment>
<protein>
    <submittedName>
        <fullName evidence="2">Uncharacterized protein</fullName>
    </submittedName>
</protein>
<gene>
    <name evidence="2" type="ORF">C7B46_02930</name>
</gene>
<proteinExistence type="predicted"/>
<evidence type="ECO:0000313" key="2">
    <source>
        <dbReference type="EMBL" id="PSR34884.1"/>
    </source>
</evidence>
<dbReference type="AlphaFoldDB" id="A0A2T2XK57"/>
<dbReference type="EMBL" id="PXYW01000005">
    <property type="protein sequence ID" value="PSR34884.1"/>
    <property type="molecule type" value="Genomic_DNA"/>
</dbReference>
<reference evidence="2 3" key="1">
    <citation type="journal article" date="2014" name="BMC Genomics">
        <title>Comparison of environmental and isolate Sulfobacillus genomes reveals diverse carbon, sulfur, nitrogen, and hydrogen metabolisms.</title>
        <authorList>
            <person name="Justice N.B."/>
            <person name="Norman A."/>
            <person name="Brown C.T."/>
            <person name="Singh A."/>
            <person name="Thomas B.C."/>
            <person name="Banfield J.F."/>
        </authorList>
    </citation>
    <scope>NUCLEOTIDE SEQUENCE [LARGE SCALE GENOMIC DNA]</scope>
    <source>
        <strain evidence="2">AMDSBA4</strain>
    </source>
</reference>
<dbReference type="Proteomes" id="UP000242972">
    <property type="component" value="Unassembled WGS sequence"/>
</dbReference>